<dbReference type="Proteomes" id="UP001595823">
    <property type="component" value="Unassembled WGS sequence"/>
</dbReference>
<organism evidence="2 3">
    <name type="scientific">Salininema proteolyticum</name>
    <dbReference type="NCBI Taxonomy" id="1607685"/>
    <lineage>
        <taxon>Bacteria</taxon>
        <taxon>Bacillati</taxon>
        <taxon>Actinomycetota</taxon>
        <taxon>Actinomycetes</taxon>
        <taxon>Glycomycetales</taxon>
        <taxon>Glycomycetaceae</taxon>
        <taxon>Salininema</taxon>
    </lineage>
</organism>
<proteinExistence type="predicted"/>
<evidence type="ECO:0000313" key="2">
    <source>
        <dbReference type="EMBL" id="MFC4335133.1"/>
    </source>
</evidence>
<reference evidence="3" key="1">
    <citation type="journal article" date="2019" name="Int. J. Syst. Evol. Microbiol.">
        <title>The Global Catalogue of Microorganisms (GCM) 10K type strain sequencing project: providing services to taxonomists for standard genome sequencing and annotation.</title>
        <authorList>
            <consortium name="The Broad Institute Genomics Platform"/>
            <consortium name="The Broad Institute Genome Sequencing Center for Infectious Disease"/>
            <person name="Wu L."/>
            <person name="Ma J."/>
        </authorList>
    </citation>
    <scope>NUCLEOTIDE SEQUENCE [LARGE SCALE GENOMIC DNA]</scope>
    <source>
        <strain evidence="3">IBRC-M 10908</strain>
    </source>
</reference>
<accession>A0ABV8TXJ9</accession>
<comment type="caution">
    <text evidence="2">The sequence shown here is derived from an EMBL/GenBank/DDBJ whole genome shotgun (WGS) entry which is preliminary data.</text>
</comment>
<dbReference type="RefSeq" id="WP_380619522.1">
    <property type="nucleotide sequence ID" value="NZ_JBHSDK010000012.1"/>
</dbReference>
<keyword evidence="3" id="KW-1185">Reference proteome</keyword>
<sequence length="294" mass="32405">MSWKDKITSMTDRARESASQKTNAVVRQGKAAASDLTMEDVLARFPLPHRPLDREWQVGLSTFVTGGRKPPRGTGILLNRLDIVGGITISPDEIGFDGDNAKWKKVRCFRTRTVDDMIATAVNESIVDTIAGFLPPVPGREWAVEKASGIFFTLLALSADKAIKNPETVGRQFIANVEYKGWIRTKEAETGLFSTPLMMLRPDLEALIREEAAERAVPIENAEPEVVFKNAEERAAWLSEMKEKLTFKRREAEERAEGAALPEGEQADAMEAQGIAQESMGKPIPQRAAPGNEG</sequence>
<dbReference type="EMBL" id="JBHSDK010000012">
    <property type="protein sequence ID" value="MFC4335133.1"/>
    <property type="molecule type" value="Genomic_DNA"/>
</dbReference>
<feature type="region of interest" description="Disordered" evidence="1">
    <location>
        <begin position="248"/>
        <end position="294"/>
    </location>
</feature>
<feature type="compositionally biased region" description="Basic and acidic residues" evidence="1">
    <location>
        <begin position="248"/>
        <end position="257"/>
    </location>
</feature>
<evidence type="ECO:0000256" key="1">
    <source>
        <dbReference type="SAM" id="MobiDB-lite"/>
    </source>
</evidence>
<feature type="region of interest" description="Disordered" evidence="1">
    <location>
        <begin position="1"/>
        <end position="23"/>
    </location>
</feature>
<name>A0ABV8TXJ9_9ACTN</name>
<evidence type="ECO:0000313" key="3">
    <source>
        <dbReference type="Proteomes" id="UP001595823"/>
    </source>
</evidence>
<gene>
    <name evidence="2" type="ORF">ACFPET_07965</name>
</gene>
<feature type="compositionally biased region" description="Basic and acidic residues" evidence="1">
    <location>
        <begin position="1"/>
        <end position="18"/>
    </location>
</feature>
<protein>
    <submittedName>
        <fullName evidence="2">Uncharacterized protein</fullName>
    </submittedName>
</protein>